<proteinExistence type="predicted"/>
<feature type="domain" description="TF-B3" evidence="7">
    <location>
        <begin position="22"/>
        <end position="116"/>
    </location>
</feature>
<dbReference type="CDD" id="cd10017">
    <property type="entry name" value="B3_DNA"/>
    <property type="match status" value="1"/>
</dbReference>
<dbReference type="SMART" id="SM01019">
    <property type="entry name" value="B3"/>
    <property type="match status" value="2"/>
</dbReference>
<evidence type="ECO:0000256" key="3">
    <source>
        <dbReference type="ARBA" id="ARBA00023125"/>
    </source>
</evidence>
<dbReference type="SUPFAM" id="SSF101936">
    <property type="entry name" value="DNA-binding pseudobarrel domain"/>
    <property type="match status" value="2"/>
</dbReference>
<dbReference type="InterPro" id="IPR003340">
    <property type="entry name" value="B3_DNA-bd"/>
</dbReference>
<feature type="compositionally biased region" description="Polar residues" evidence="6">
    <location>
        <begin position="139"/>
        <end position="152"/>
    </location>
</feature>
<dbReference type="GO" id="GO:0003677">
    <property type="term" value="F:DNA binding"/>
    <property type="evidence" value="ECO:0007669"/>
    <property type="project" value="UniProtKB-KW"/>
</dbReference>
<dbReference type="EMBL" id="JBANAX010000362">
    <property type="protein sequence ID" value="KAL1212655.1"/>
    <property type="molecule type" value="Genomic_DNA"/>
</dbReference>
<protein>
    <submittedName>
        <fullName evidence="8">B3 domain-containing protein</fullName>
    </submittedName>
</protein>
<dbReference type="PROSITE" id="PS50863">
    <property type="entry name" value="B3"/>
    <property type="match status" value="1"/>
</dbReference>
<evidence type="ECO:0000256" key="5">
    <source>
        <dbReference type="ARBA" id="ARBA00023242"/>
    </source>
</evidence>
<dbReference type="PANTHER" id="PTHR31920:SF125">
    <property type="entry name" value="TF-B3 DOMAIN-CONTAINING PROTEIN"/>
    <property type="match status" value="1"/>
</dbReference>
<evidence type="ECO:0000256" key="4">
    <source>
        <dbReference type="ARBA" id="ARBA00023163"/>
    </source>
</evidence>
<dbReference type="InterPro" id="IPR050655">
    <property type="entry name" value="Plant_B3_domain"/>
</dbReference>
<dbReference type="Gene3D" id="2.40.330.10">
    <property type="entry name" value="DNA-binding pseudobarrel domain"/>
    <property type="match status" value="2"/>
</dbReference>
<dbReference type="AlphaFoldDB" id="A0ABD1BEN1"/>
<evidence type="ECO:0000256" key="6">
    <source>
        <dbReference type="SAM" id="MobiDB-lite"/>
    </source>
</evidence>
<reference evidence="8 9" key="1">
    <citation type="submission" date="2024-04" db="EMBL/GenBank/DDBJ databases">
        <title>Genome assembly C_amara_ONT_v2.</title>
        <authorList>
            <person name="Yant L."/>
            <person name="Moore C."/>
            <person name="Slenker M."/>
        </authorList>
    </citation>
    <scope>NUCLEOTIDE SEQUENCE [LARGE SCALE GENOMIC DNA]</scope>
    <source>
        <tissue evidence="8">Leaf</tissue>
    </source>
</reference>
<keyword evidence="3" id="KW-0238">DNA-binding</keyword>
<evidence type="ECO:0000313" key="8">
    <source>
        <dbReference type="EMBL" id="KAL1212655.1"/>
    </source>
</evidence>
<keyword evidence="2" id="KW-0805">Transcription regulation</keyword>
<gene>
    <name evidence="8" type="ORF">V5N11_021214</name>
</gene>
<dbReference type="Pfam" id="PF02362">
    <property type="entry name" value="B3"/>
    <property type="match status" value="1"/>
</dbReference>
<evidence type="ECO:0000256" key="1">
    <source>
        <dbReference type="ARBA" id="ARBA00004123"/>
    </source>
</evidence>
<comment type="caution">
    <text evidence="8">The sequence shown here is derived from an EMBL/GenBank/DDBJ whole genome shotgun (WGS) entry which is preliminary data.</text>
</comment>
<keyword evidence="4" id="KW-0804">Transcription</keyword>
<evidence type="ECO:0000256" key="2">
    <source>
        <dbReference type="ARBA" id="ARBA00023015"/>
    </source>
</evidence>
<sequence length="278" mass="31737">MLPEIVTVADKIQENVNKPSFFKSMSPGVNWKSQSMRMIPKEFVRSTPGAFEHRVVCSVRWGNSWQLWLQRDENGLFMIEEDWNGFVDHNLISPNNSLLFTHEETMFLEVRIFKSNGDEIMTSPLEVEPETEPVHPTPQSSHQETNFASASASAKGGTNGKNRDGASAAVENPERYLLNPENPFFVKKVTKRNDVLYVSKVAIHKYGLKFGPASSTIYYLLHGEKKEEAKLKFYRDRPCFRGWDKLCRRHNVKIGDKMVCELELSGGLVSAVRVHFVK</sequence>
<organism evidence="8 9">
    <name type="scientific">Cardamine amara subsp. amara</name>
    <dbReference type="NCBI Taxonomy" id="228776"/>
    <lineage>
        <taxon>Eukaryota</taxon>
        <taxon>Viridiplantae</taxon>
        <taxon>Streptophyta</taxon>
        <taxon>Embryophyta</taxon>
        <taxon>Tracheophyta</taxon>
        <taxon>Spermatophyta</taxon>
        <taxon>Magnoliopsida</taxon>
        <taxon>eudicotyledons</taxon>
        <taxon>Gunneridae</taxon>
        <taxon>Pentapetalae</taxon>
        <taxon>rosids</taxon>
        <taxon>malvids</taxon>
        <taxon>Brassicales</taxon>
        <taxon>Brassicaceae</taxon>
        <taxon>Cardamineae</taxon>
        <taxon>Cardamine</taxon>
    </lineage>
</organism>
<keyword evidence="5" id="KW-0539">Nucleus</keyword>
<comment type="subcellular location">
    <subcellularLocation>
        <location evidence="1">Nucleus</location>
    </subcellularLocation>
</comment>
<keyword evidence="9" id="KW-1185">Reference proteome</keyword>
<accession>A0ABD1BEN1</accession>
<dbReference type="InterPro" id="IPR015300">
    <property type="entry name" value="DNA-bd_pseudobarrel_sf"/>
</dbReference>
<dbReference type="PANTHER" id="PTHR31920">
    <property type="entry name" value="B3 DOMAIN-CONTAINING"/>
    <property type="match status" value="1"/>
</dbReference>
<dbReference type="GO" id="GO:0005634">
    <property type="term" value="C:nucleus"/>
    <property type="evidence" value="ECO:0007669"/>
    <property type="project" value="UniProtKB-SubCell"/>
</dbReference>
<feature type="region of interest" description="Disordered" evidence="6">
    <location>
        <begin position="126"/>
        <end position="172"/>
    </location>
</feature>
<evidence type="ECO:0000259" key="7">
    <source>
        <dbReference type="PROSITE" id="PS50863"/>
    </source>
</evidence>
<evidence type="ECO:0000313" key="9">
    <source>
        <dbReference type="Proteomes" id="UP001558713"/>
    </source>
</evidence>
<dbReference type="Proteomes" id="UP001558713">
    <property type="component" value="Unassembled WGS sequence"/>
</dbReference>
<name>A0ABD1BEN1_CARAN</name>